<feature type="binding site" evidence="13">
    <location>
        <position position="455"/>
    </location>
    <ligand>
        <name>IMP</name>
        <dbReference type="ChEBI" id="CHEBI:58053"/>
    </ligand>
</feature>
<dbReference type="KEGG" id="dpa:109537935"/>
<dbReference type="PANTHER" id="PTHR11911:SF111">
    <property type="entry name" value="INOSINE-5'-MONOPHOSPHATE DEHYDROGENASE"/>
    <property type="match status" value="1"/>
</dbReference>
<comment type="similarity">
    <text evidence="3 13 18">Belongs to the IMPDH/GMPR family.</text>
</comment>
<dbReference type="CTD" id="19412"/>
<evidence type="ECO:0000256" key="18">
    <source>
        <dbReference type="RuleBase" id="RU003927"/>
    </source>
</evidence>
<evidence type="ECO:0000256" key="10">
    <source>
        <dbReference type="ARBA" id="ARBA00023027"/>
    </source>
</evidence>
<evidence type="ECO:0000256" key="17">
    <source>
        <dbReference type="PROSITE-ProRule" id="PRU00703"/>
    </source>
</evidence>
<keyword evidence="7 13" id="KW-0658">Purine biosynthesis</keyword>
<evidence type="ECO:0000256" key="1">
    <source>
        <dbReference type="ARBA" id="ARBA00001958"/>
    </source>
</evidence>
<feature type="binding site" evidence="13 15">
    <location>
        <begin position="334"/>
        <end position="336"/>
    </location>
    <ligand>
        <name>NAD(+)</name>
        <dbReference type="ChEBI" id="CHEBI:57540"/>
    </ligand>
</feature>
<keyword evidence="5 13" id="KW-0479">Metal-binding</keyword>
<feature type="domain" description="CBS" evidence="21">
    <location>
        <begin position="189"/>
        <end position="247"/>
    </location>
</feature>
<dbReference type="NCBIfam" id="TIGR01302">
    <property type="entry name" value="IMP_dehydrog"/>
    <property type="match status" value="1"/>
</dbReference>
<keyword evidence="6 13" id="KW-0332">GMP biosynthesis</keyword>
<comment type="subcellular location">
    <subcellularLocation>
        <location evidence="2 13">Cytoplasm</location>
    </subcellularLocation>
</comment>
<dbReference type="PIRSF" id="PIRSF000130">
    <property type="entry name" value="IMPDH"/>
    <property type="match status" value="1"/>
</dbReference>
<dbReference type="InterPro" id="IPR015875">
    <property type="entry name" value="IMP_DH/GMP_Rdtase_CS"/>
</dbReference>
<dbReference type="RefSeq" id="XP_019760476.1">
    <property type="nucleotide sequence ID" value="XM_019904917.2"/>
</dbReference>
<dbReference type="CDD" id="cd00381">
    <property type="entry name" value="IMPDH"/>
    <property type="match status" value="1"/>
</dbReference>
<reference evidence="23" key="1">
    <citation type="journal article" date="2013" name="Genome Biol.">
        <title>Draft genome of the mountain pine beetle, Dendroctonus ponderosae Hopkins, a major forest pest.</title>
        <authorList>
            <person name="Keeling C.I."/>
            <person name="Yuen M.M."/>
            <person name="Liao N.Y."/>
            <person name="Docking T.R."/>
            <person name="Chan S.K."/>
            <person name="Taylor G.A."/>
            <person name="Palmquist D.L."/>
            <person name="Jackman S.D."/>
            <person name="Nguyen A."/>
            <person name="Li M."/>
            <person name="Henderson H."/>
            <person name="Janes J.K."/>
            <person name="Zhao Y."/>
            <person name="Pandoh P."/>
            <person name="Moore R."/>
            <person name="Sperling F.A."/>
            <person name="Huber D.P."/>
            <person name="Birol I."/>
            <person name="Jones S.J."/>
            <person name="Bohlmann J."/>
        </authorList>
    </citation>
    <scope>NUCLEOTIDE SEQUENCE</scope>
</reference>
<dbReference type="SMART" id="SM01240">
    <property type="entry name" value="IMPDH"/>
    <property type="match status" value="1"/>
</dbReference>
<keyword evidence="4 13" id="KW-0963">Cytoplasm</keyword>
<keyword evidence="11 17" id="KW-0129">CBS domain</keyword>
<name>A0AAR5PHE7_DENPD</name>
<feature type="region of interest" description="Disordered" evidence="20">
    <location>
        <begin position="1"/>
        <end position="24"/>
    </location>
</feature>
<evidence type="ECO:0000256" key="11">
    <source>
        <dbReference type="ARBA" id="ARBA00023122"/>
    </source>
</evidence>
<comment type="cofactor">
    <cofactor evidence="1 13">
        <name>K(+)</name>
        <dbReference type="ChEBI" id="CHEBI:29103"/>
    </cofactor>
</comment>
<comment type="activity regulation">
    <text evidence="13">Mycophenolic acid (MPA) is a non-competitive inhibitor that prevents formation of the closed enzyme conformation by binding to the same site as the amobile flap. In contrast, mizoribine monophosphate (MZP) is a competitive inhibitor that induces the closed conformation. MPA is a potent inhibitor of mammalian IMPDHs but a poor inhibitor of the bacterial enzymes. MZP is a more potent inhibitor of bacterial IMPDH.</text>
</comment>
<dbReference type="CDD" id="cd04601">
    <property type="entry name" value="CBS_pair_IMPDH"/>
    <property type="match status" value="1"/>
</dbReference>
<dbReference type="RefSeq" id="XP_019760475.1">
    <property type="nucleotide sequence ID" value="XM_019904916.2"/>
</dbReference>
<dbReference type="Pfam" id="PF00571">
    <property type="entry name" value="CBS"/>
    <property type="match status" value="2"/>
</dbReference>
<feature type="binding site" evidence="13">
    <location>
        <position position="510"/>
    </location>
    <ligand>
        <name>K(+)</name>
        <dbReference type="ChEBI" id="CHEBI:29103"/>
        <note>ligand shared between two tetrameric partners</note>
    </ligand>
</feature>
<evidence type="ECO:0000313" key="23">
    <source>
        <dbReference type="Proteomes" id="UP000019118"/>
    </source>
</evidence>
<dbReference type="InterPro" id="IPR001093">
    <property type="entry name" value="IMP_DH_GMPRt"/>
</dbReference>
<comment type="pathway">
    <text evidence="13 19">Purine metabolism; XMP biosynthesis via de novo pathway; XMP from IMP: step 1/1.</text>
</comment>
<dbReference type="EnsemblMetazoa" id="XM_019904917.1">
    <property type="protein sequence ID" value="XP_019760476.1"/>
    <property type="gene ID" value="LOC109537935"/>
</dbReference>
<evidence type="ECO:0000256" key="15">
    <source>
        <dbReference type="PIRSR" id="PIRSR000130-3"/>
    </source>
</evidence>
<feature type="domain" description="CBS" evidence="21">
    <location>
        <begin position="123"/>
        <end position="185"/>
    </location>
</feature>
<dbReference type="RefSeq" id="XP_048516588.1">
    <property type="nucleotide sequence ID" value="XM_048660631.1"/>
</dbReference>
<proteinExistence type="inferred from homology"/>
<evidence type="ECO:0000256" key="19">
    <source>
        <dbReference type="RuleBase" id="RU003928"/>
    </source>
</evidence>
<evidence type="ECO:0000313" key="22">
    <source>
        <dbReference type="EnsemblMetazoa" id="XP_019760475.1"/>
    </source>
</evidence>
<dbReference type="FunFam" id="3.20.20.70:FF:000007">
    <property type="entry name" value="Chromosome 19 SCAF14664, whole genome shotgun sequence"/>
    <property type="match status" value="1"/>
</dbReference>
<dbReference type="GO" id="GO:0046872">
    <property type="term" value="F:metal ion binding"/>
    <property type="evidence" value="ECO:0007669"/>
    <property type="project" value="UniProtKB-UniRule"/>
</dbReference>
<feature type="active site" description="Proton acceptor" evidence="13 14">
    <location>
        <position position="442"/>
    </location>
</feature>
<evidence type="ECO:0000259" key="21">
    <source>
        <dbReference type="PROSITE" id="PS51371"/>
    </source>
</evidence>
<evidence type="ECO:0000256" key="8">
    <source>
        <dbReference type="ARBA" id="ARBA00022958"/>
    </source>
</evidence>
<dbReference type="GO" id="GO:0006177">
    <property type="term" value="P:GMP biosynthetic process"/>
    <property type="evidence" value="ECO:0007669"/>
    <property type="project" value="UniProtKB-UniRule"/>
</dbReference>
<feature type="binding site" evidence="13 15">
    <location>
        <begin position="284"/>
        <end position="286"/>
    </location>
    <ligand>
        <name>NAD(+)</name>
        <dbReference type="ChEBI" id="CHEBI:57540"/>
    </ligand>
</feature>
<dbReference type="PANTHER" id="PTHR11911">
    <property type="entry name" value="INOSINE-5-MONOPHOSPHATE DEHYDROGENASE RELATED"/>
    <property type="match status" value="1"/>
</dbReference>
<dbReference type="GO" id="GO:0003938">
    <property type="term" value="F:IMP dehydrogenase activity"/>
    <property type="evidence" value="ECO:0007669"/>
    <property type="project" value="UniProtKB-UniRule"/>
</dbReference>
<feature type="binding site" evidence="13">
    <location>
        <begin position="374"/>
        <end position="376"/>
    </location>
    <ligand>
        <name>IMP</name>
        <dbReference type="ChEBI" id="CHEBI:58053"/>
    </ligand>
</feature>
<comment type="catalytic activity">
    <reaction evidence="12 13 19">
        <text>IMP + NAD(+) + H2O = XMP + NADH + H(+)</text>
        <dbReference type="Rhea" id="RHEA:11708"/>
        <dbReference type="ChEBI" id="CHEBI:15377"/>
        <dbReference type="ChEBI" id="CHEBI:15378"/>
        <dbReference type="ChEBI" id="CHEBI:57464"/>
        <dbReference type="ChEBI" id="CHEBI:57540"/>
        <dbReference type="ChEBI" id="CHEBI:57945"/>
        <dbReference type="ChEBI" id="CHEBI:58053"/>
        <dbReference type="EC" id="1.1.1.205"/>
    </reaction>
</comment>
<protein>
    <recommendedName>
        <fullName evidence="13 19">Inosine-5'-monophosphate dehydrogenase</fullName>
        <shortName evidence="13">IMP dehydrogenase</shortName>
        <shortName evidence="13">IMPD</shortName>
        <shortName evidence="13">IMPDH</shortName>
        <ecNumber evidence="13 19">1.1.1.205</ecNumber>
    </recommendedName>
</protein>
<dbReference type="EnsemblMetazoa" id="XM_019904919.1">
    <property type="protein sequence ID" value="XP_019760478.1"/>
    <property type="gene ID" value="LOC109537935"/>
</dbReference>
<feature type="binding site" description="in other chain" evidence="13 16">
    <location>
        <position position="336"/>
    </location>
    <ligand>
        <name>K(+)</name>
        <dbReference type="ChEBI" id="CHEBI:29103"/>
        <note>ligand shared between two tetrameric partners</note>
    </ligand>
</feature>
<feature type="binding site" evidence="13">
    <location>
        <begin position="421"/>
        <end position="425"/>
    </location>
    <ligand>
        <name>IMP</name>
        <dbReference type="ChEBI" id="CHEBI:58053"/>
    </ligand>
</feature>
<dbReference type="SMART" id="SM00116">
    <property type="entry name" value="CBS"/>
    <property type="match status" value="2"/>
</dbReference>
<evidence type="ECO:0000256" key="7">
    <source>
        <dbReference type="ARBA" id="ARBA00022755"/>
    </source>
</evidence>
<dbReference type="AlphaFoldDB" id="A0AAR5PHE7"/>
<evidence type="ECO:0000256" key="4">
    <source>
        <dbReference type="ARBA" id="ARBA00022490"/>
    </source>
</evidence>
<keyword evidence="9 13" id="KW-0560">Oxidoreductase</keyword>
<dbReference type="Proteomes" id="UP000019118">
    <property type="component" value="Unassembled WGS sequence"/>
</dbReference>
<evidence type="ECO:0000256" key="9">
    <source>
        <dbReference type="ARBA" id="ARBA00023002"/>
    </source>
</evidence>
<dbReference type="InterPro" id="IPR013785">
    <property type="entry name" value="Aldolase_TIM"/>
</dbReference>
<dbReference type="RefSeq" id="XP_019760477.1">
    <property type="nucleotide sequence ID" value="XM_019904918.2"/>
</dbReference>
<dbReference type="EnsemblMetazoa" id="XM_019904916.1">
    <property type="protein sequence ID" value="XP_019760475.1"/>
    <property type="gene ID" value="LOC109537935"/>
</dbReference>
<dbReference type="InterPro" id="IPR005990">
    <property type="entry name" value="IMP_DH"/>
</dbReference>
<feature type="binding site" evidence="13">
    <location>
        <begin position="397"/>
        <end position="398"/>
    </location>
    <ligand>
        <name>IMP</name>
        <dbReference type="ChEBI" id="CHEBI:58053"/>
    </ligand>
</feature>
<dbReference type="RefSeq" id="XP_019760478.1">
    <property type="nucleotide sequence ID" value="XM_019904919.2"/>
</dbReference>
<dbReference type="SUPFAM" id="SSF51412">
    <property type="entry name" value="Inosine monophosphate dehydrogenase (IMPDH)"/>
    <property type="match status" value="2"/>
</dbReference>
<feature type="active site" description="Thioimidate intermediate" evidence="13 14">
    <location>
        <position position="341"/>
    </location>
</feature>
<feature type="binding site" description="in other chain" evidence="13 16">
    <location>
        <position position="338"/>
    </location>
    <ligand>
        <name>K(+)</name>
        <dbReference type="ChEBI" id="CHEBI:29103"/>
        <note>ligand shared between two tetrameric partners</note>
    </ligand>
</feature>
<evidence type="ECO:0000256" key="2">
    <source>
        <dbReference type="ARBA" id="ARBA00004496"/>
    </source>
</evidence>
<feature type="binding site" description="in other chain" evidence="13 16">
    <location>
        <position position="341"/>
    </location>
    <ligand>
        <name>K(+)</name>
        <dbReference type="ChEBI" id="CHEBI:29103"/>
        <note>ligand shared between two tetrameric partners</note>
    </ligand>
</feature>
<dbReference type="PROSITE" id="PS51371">
    <property type="entry name" value="CBS"/>
    <property type="match status" value="2"/>
</dbReference>
<comment type="caution">
    <text evidence="13">Lacks conserved residue(s) required for the propagation of feature annotation.</text>
</comment>
<dbReference type="Pfam" id="PF00478">
    <property type="entry name" value="IMPDH"/>
    <property type="match status" value="1"/>
</dbReference>
<evidence type="ECO:0000256" key="16">
    <source>
        <dbReference type="PIRSR" id="PIRSR000130-4"/>
    </source>
</evidence>
<comment type="function">
    <text evidence="13">Catalyzes the conversion of inosine 5'-phosphate (IMP) to xanthosine 5'-phosphate (XMP), the first committed and rate-limiting step in the de novo synthesis of guanine nucleotides, and therefore plays an important role in the regulation of cell growth.</text>
</comment>
<evidence type="ECO:0000256" key="13">
    <source>
        <dbReference type="HAMAP-Rule" id="MF_03156"/>
    </source>
</evidence>
<sequence>MGDANHIGARVHLSNESETEDDLQDGLSAQGMIEKGNGLTYNDFIILPGYIDFSPDQVDLSSPLTKKITLKAPLVSSPMDTVTEADMAIAMALCGGIGIIHHNCLPSYQANEVLKVKKYKHGFIHDPVVLSPDNTVSDVIVVKKEHGFCGIPITADGKLGGKLIGIVTSRDIDFLDDKDLGNTKLGNIMTKLDNLVTAQSGVTLTEANHILEKSKKGKLPIVNAQGNLIALMARTDLKKAKSYPLSSKDDNKQLIVGAAIGTREEDKQRLALLAQAGVDVVILDSSQGNSIYQVEMIKFIKNKYPNLQVVAGNVVTKRQAKTLIDAGADALRVGMGSGSICITQEVMAVGRPQATAVYKVSEYARRFGVPVIADGGIQSIGHIIKGLSLGASTVMMGSLLAGTSEAPGEYFFSDGVRLKKYRGMGSIEAMDRKDAMGSAMNRYFHSDVDKLKVAQGVSGSIVDKGSVLRFVPYLQCGIRHGCQDIGVKSLIQLRTKMYNGDLRFELRSHSAQLEGNVHSLFSYEKRLF</sequence>
<dbReference type="InterPro" id="IPR000644">
    <property type="entry name" value="CBS_dom"/>
</dbReference>
<evidence type="ECO:0000256" key="14">
    <source>
        <dbReference type="PIRSR" id="PIRSR000130-1"/>
    </source>
</evidence>
<dbReference type="GeneID" id="109537935"/>
<comment type="subunit">
    <text evidence="13">Homotetramer.</text>
</comment>
<dbReference type="PROSITE" id="PS00487">
    <property type="entry name" value="IMP_DH_GMP_RED"/>
    <property type="match status" value="1"/>
</dbReference>
<dbReference type="HAMAP" id="MF_01964">
    <property type="entry name" value="IMPDH"/>
    <property type="match status" value="1"/>
</dbReference>
<dbReference type="EnsemblMetazoa" id="XM_019904918.1">
    <property type="protein sequence ID" value="XP_019760477.1"/>
    <property type="gene ID" value="LOC109537935"/>
</dbReference>
<evidence type="ECO:0000256" key="3">
    <source>
        <dbReference type="ARBA" id="ARBA00005502"/>
    </source>
</evidence>
<reference evidence="22" key="2">
    <citation type="submission" date="2024-08" db="UniProtKB">
        <authorList>
            <consortium name="EnsemblMetazoa"/>
        </authorList>
    </citation>
    <scope>IDENTIFICATION</scope>
</reference>
<evidence type="ECO:0000256" key="5">
    <source>
        <dbReference type="ARBA" id="ARBA00022723"/>
    </source>
</evidence>
<dbReference type="GO" id="GO:0005737">
    <property type="term" value="C:cytoplasm"/>
    <property type="evidence" value="ECO:0007669"/>
    <property type="project" value="UniProtKB-SubCell"/>
</dbReference>
<evidence type="ECO:0000256" key="20">
    <source>
        <dbReference type="SAM" id="MobiDB-lite"/>
    </source>
</evidence>
<organism evidence="22 23">
    <name type="scientific">Dendroctonus ponderosae</name>
    <name type="common">Mountain pine beetle</name>
    <dbReference type="NCBI Taxonomy" id="77166"/>
    <lineage>
        <taxon>Eukaryota</taxon>
        <taxon>Metazoa</taxon>
        <taxon>Ecdysozoa</taxon>
        <taxon>Arthropoda</taxon>
        <taxon>Hexapoda</taxon>
        <taxon>Insecta</taxon>
        <taxon>Pterygota</taxon>
        <taxon>Neoptera</taxon>
        <taxon>Endopterygota</taxon>
        <taxon>Coleoptera</taxon>
        <taxon>Polyphaga</taxon>
        <taxon>Cucujiformia</taxon>
        <taxon>Curculionidae</taxon>
        <taxon>Scolytinae</taxon>
        <taxon>Dendroctonus</taxon>
    </lineage>
</organism>
<evidence type="ECO:0000256" key="6">
    <source>
        <dbReference type="ARBA" id="ARBA00022749"/>
    </source>
</evidence>
<keyword evidence="10 13" id="KW-0520">NAD</keyword>
<accession>A0AAR5PHE7</accession>
<dbReference type="GO" id="GO:0006183">
    <property type="term" value="P:GTP biosynthetic process"/>
    <property type="evidence" value="ECO:0007669"/>
    <property type="project" value="TreeGrafter"/>
</dbReference>
<dbReference type="EC" id="1.1.1.205" evidence="13 19"/>
<dbReference type="GO" id="GO:0000166">
    <property type="term" value="F:nucleotide binding"/>
    <property type="evidence" value="ECO:0007669"/>
    <property type="project" value="UniProtKB-UniRule"/>
</dbReference>
<keyword evidence="23" id="KW-1185">Reference proteome</keyword>
<evidence type="ECO:0000256" key="12">
    <source>
        <dbReference type="ARBA" id="ARBA00048028"/>
    </source>
</evidence>
<keyword evidence="8 13" id="KW-0630">Potassium</keyword>
<dbReference type="Gene3D" id="3.20.20.70">
    <property type="entry name" value="Aldolase class I"/>
    <property type="match status" value="1"/>
</dbReference>
<feature type="binding site" evidence="13">
    <location>
        <position position="339"/>
    </location>
    <ligand>
        <name>IMP</name>
        <dbReference type="ChEBI" id="CHEBI:58053"/>
    </ligand>
</feature>